<name>A0ABW6RF13_9ACTN</name>
<protein>
    <submittedName>
        <fullName evidence="2">DUF3068 domain-containing protein</fullName>
    </submittedName>
</protein>
<dbReference type="Proteomes" id="UP001601976">
    <property type="component" value="Unassembled WGS sequence"/>
</dbReference>
<accession>A0ABW6RF13</accession>
<gene>
    <name evidence="2" type="ORF">ACFYWW_15395</name>
</gene>
<keyword evidence="3" id="KW-1185">Reference proteome</keyword>
<sequence length="344" mass="37806">MRRTASPLSLALLGAGVFLLVLAPMLAWYVEPRAKRTPVDVDVTTVFTGKGSYFDTTEIRTVSDRKLTITRQIRGDVADSEKSGRAVWDVSTSVDTDATLPAADTHNSLQWTLERWVTDRRTNEPVHCCGEKPAFDGEAYLKFPFDVQKRSYRWWDNTLGSTVRLRFAGTRKIQGYEGYRFTGAVEPARTGTRLVPGRLVGLPERGQVLAEEWYANHGIELVVDRRTGRIVNAVIGPRKTLRAPGGKRDKVVLLDSRRLEFTPSTQRAQVALASSDSKRLKLVGETLPMGGGGAGALLAAAGAVFVVRGRKGPRPSSHCDDTSARTGPEIVTEVSSRIEQRAEN</sequence>
<feature type="region of interest" description="Disordered" evidence="1">
    <location>
        <begin position="311"/>
        <end position="344"/>
    </location>
</feature>
<dbReference type="RefSeq" id="WP_387895916.1">
    <property type="nucleotide sequence ID" value="NZ_JBIAPK010000004.1"/>
</dbReference>
<dbReference type="EMBL" id="JBIAPK010000004">
    <property type="protein sequence ID" value="MFF3340102.1"/>
    <property type="molecule type" value="Genomic_DNA"/>
</dbReference>
<comment type="caution">
    <text evidence="2">The sequence shown here is derived from an EMBL/GenBank/DDBJ whole genome shotgun (WGS) entry which is preliminary data.</text>
</comment>
<evidence type="ECO:0000256" key="1">
    <source>
        <dbReference type="SAM" id="MobiDB-lite"/>
    </source>
</evidence>
<evidence type="ECO:0000313" key="3">
    <source>
        <dbReference type="Proteomes" id="UP001601976"/>
    </source>
</evidence>
<evidence type="ECO:0000313" key="2">
    <source>
        <dbReference type="EMBL" id="MFF3340102.1"/>
    </source>
</evidence>
<dbReference type="Pfam" id="PF11271">
    <property type="entry name" value="PorA"/>
    <property type="match status" value="1"/>
</dbReference>
<dbReference type="InterPro" id="IPR021424">
    <property type="entry name" value="PorA"/>
</dbReference>
<reference evidence="2 3" key="1">
    <citation type="submission" date="2024-10" db="EMBL/GenBank/DDBJ databases">
        <title>The Natural Products Discovery Center: Release of the First 8490 Sequenced Strains for Exploring Actinobacteria Biosynthetic Diversity.</title>
        <authorList>
            <person name="Kalkreuter E."/>
            <person name="Kautsar S.A."/>
            <person name="Yang D."/>
            <person name="Bader C.D."/>
            <person name="Teijaro C.N."/>
            <person name="Fluegel L."/>
            <person name="Davis C.M."/>
            <person name="Simpson J.R."/>
            <person name="Lauterbach L."/>
            <person name="Steele A.D."/>
            <person name="Gui C."/>
            <person name="Meng S."/>
            <person name="Li G."/>
            <person name="Viehrig K."/>
            <person name="Ye F."/>
            <person name="Su P."/>
            <person name="Kiefer A.F."/>
            <person name="Nichols A."/>
            <person name="Cepeda A.J."/>
            <person name="Yan W."/>
            <person name="Fan B."/>
            <person name="Jiang Y."/>
            <person name="Adhikari A."/>
            <person name="Zheng C.-J."/>
            <person name="Schuster L."/>
            <person name="Cowan T.M."/>
            <person name="Smanski M.J."/>
            <person name="Chevrette M.G."/>
            <person name="De Carvalho L.P.S."/>
            <person name="Shen B."/>
        </authorList>
    </citation>
    <scope>NUCLEOTIDE SEQUENCE [LARGE SCALE GENOMIC DNA]</scope>
    <source>
        <strain evidence="2 3">NPDC003029</strain>
    </source>
</reference>
<organism evidence="2 3">
    <name type="scientific">Streptomyces flavidovirens</name>
    <dbReference type="NCBI Taxonomy" id="67298"/>
    <lineage>
        <taxon>Bacteria</taxon>
        <taxon>Bacillati</taxon>
        <taxon>Actinomycetota</taxon>
        <taxon>Actinomycetes</taxon>
        <taxon>Kitasatosporales</taxon>
        <taxon>Streptomycetaceae</taxon>
        <taxon>Streptomyces</taxon>
    </lineage>
</organism>
<proteinExistence type="predicted"/>